<sequence length="108" mass="12531">MMENQSQPDSLLSSFPSWISIHGDAEYALYKEVESPPWLTYEEWAASEHPLGPYLYHLTLDAWDEVSSSVSKDNPVESRIVDFDFFRTMRVIRTLCMAGRIPCRTKQQ</sequence>
<gene>
    <name evidence="1" type="ORF">BU24DRAFT_171171</name>
</gene>
<keyword evidence="2" id="KW-1185">Reference proteome</keyword>
<proteinExistence type="predicted"/>
<dbReference type="GeneID" id="54278904"/>
<organism evidence="1 2">
    <name type="scientific">Aaosphaeria arxii CBS 175.79</name>
    <dbReference type="NCBI Taxonomy" id="1450172"/>
    <lineage>
        <taxon>Eukaryota</taxon>
        <taxon>Fungi</taxon>
        <taxon>Dikarya</taxon>
        <taxon>Ascomycota</taxon>
        <taxon>Pezizomycotina</taxon>
        <taxon>Dothideomycetes</taxon>
        <taxon>Pleosporomycetidae</taxon>
        <taxon>Pleosporales</taxon>
        <taxon>Pleosporales incertae sedis</taxon>
        <taxon>Aaosphaeria</taxon>
    </lineage>
</organism>
<accession>A0A6A5XYR8</accession>
<evidence type="ECO:0000313" key="1">
    <source>
        <dbReference type="EMBL" id="KAF2018448.1"/>
    </source>
</evidence>
<dbReference type="Proteomes" id="UP000799778">
    <property type="component" value="Unassembled WGS sequence"/>
</dbReference>
<name>A0A6A5XYR8_9PLEO</name>
<protein>
    <submittedName>
        <fullName evidence="1">Uncharacterized protein</fullName>
    </submittedName>
</protein>
<dbReference type="EMBL" id="ML978068">
    <property type="protein sequence ID" value="KAF2018448.1"/>
    <property type="molecule type" value="Genomic_DNA"/>
</dbReference>
<dbReference type="OrthoDB" id="3795696at2759"/>
<dbReference type="RefSeq" id="XP_033386787.1">
    <property type="nucleotide sequence ID" value="XM_033521507.1"/>
</dbReference>
<evidence type="ECO:0000313" key="2">
    <source>
        <dbReference type="Proteomes" id="UP000799778"/>
    </source>
</evidence>
<reference evidence="1" key="1">
    <citation type="journal article" date="2020" name="Stud. Mycol.">
        <title>101 Dothideomycetes genomes: a test case for predicting lifestyles and emergence of pathogens.</title>
        <authorList>
            <person name="Haridas S."/>
            <person name="Albert R."/>
            <person name="Binder M."/>
            <person name="Bloem J."/>
            <person name="Labutti K."/>
            <person name="Salamov A."/>
            <person name="Andreopoulos B."/>
            <person name="Baker S."/>
            <person name="Barry K."/>
            <person name="Bills G."/>
            <person name="Bluhm B."/>
            <person name="Cannon C."/>
            <person name="Castanera R."/>
            <person name="Culley D."/>
            <person name="Daum C."/>
            <person name="Ezra D."/>
            <person name="Gonzalez J."/>
            <person name="Henrissat B."/>
            <person name="Kuo A."/>
            <person name="Liang C."/>
            <person name="Lipzen A."/>
            <person name="Lutzoni F."/>
            <person name="Magnuson J."/>
            <person name="Mondo S."/>
            <person name="Nolan M."/>
            <person name="Ohm R."/>
            <person name="Pangilinan J."/>
            <person name="Park H.-J."/>
            <person name="Ramirez L."/>
            <person name="Alfaro M."/>
            <person name="Sun H."/>
            <person name="Tritt A."/>
            <person name="Yoshinaga Y."/>
            <person name="Zwiers L.-H."/>
            <person name="Turgeon B."/>
            <person name="Goodwin S."/>
            <person name="Spatafora J."/>
            <person name="Crous P."/>
            <person name="Grigoriev I."/>
        </authorList>
    </citation>
    <scope>NUCLEOTIDE SEQUENCE</scope>
    <source>
        <strain evidence="1">CBS 175.79</strain>
    </source>
</reference>
<dbReference type="AlphaFoldDB" id="A0A6A5XYR8"/>